<name>A0A918AH94_9PSEU</name>
<evidence type="ECO:0000313" key="4">
    <source>
        <dbReference type="Proteomes" id="UP000639606"/>
    </source>
</evidence>
<reference evidence="3" key="1">
    <citation type="journal article" date="2014" name="Int. J. Syst. Evol. Microbiol.">
        <title>Complete genome sequence of Corynebacterium casei LMG S-19264T (=DSM 44701T), isolated from a smear-ripened cheese.</title>
        <authorList>
            <consortium name="US DOE Joint Genome Institute (JGI-PGF)"/>
            <person name="Walter F."/>
            <person name="Albersmeier A."/>
            <person name="Kalinowski J."/>
            <person name="Ruckert C."/>
        </authorList>
    </citation>
    <scope>NUCLEOTIDE SEQUENCE</scope>
    <source>
        <strain evidence="3">JCM 3313</strain>
    </source>
</reference>
<dbReference type="Pfam" id="PF07811">
    <property type="entry name" value="TadE"/>
    <property type="match status" value="1"/>
</dbReference>
<evidence type="ECO:0000313" key="3">
    <source>
        <dbReference type="EMBL" id="GGP36124.1"/>
    </source>
</evidence>
<evidence type="ECO:0000256" key="1">
    <source>
        <dbReference type="SAM" id="MobiDB-lite"/>
    </source>
</evidence>
<dbReference type="Proteomes" id="UP000639606">
    <property type="component" value="Unassembled WGS sequence"/>
</dbReference>
<reference evidence="3" key="2">
    <citation type="submission" date="2020-09" db="EMBL/GenBank/DDBJ databases">
        <authorList>
            <person name="Sun Q."/>
            <person name="Ohkuma M."/>
        </authorList>
    </citation>
    <scope>NUCLEOTIDE SEQUENCE</scope>
    <source>
        <strain evidence="3">JCM 3313</strain>
    </source>
</reference>
<sequence>MSDDRGTATVEAALAICALLAFLALCAGGLAAVIAQLRCTDAAREAARLVARGDNALAESAVAAIAPADAHLTVRLEGDTAWTEVTATEAGLTLRARAYAVLEPTPEEPREPSVPTPRTERSGTPN</sequence>
<evidence type="ECO:0000259" key="2">
    <source>
        <dbReference type="Pfam" id="PF07811"/>
    </source>
</evidence>
<proteinExistence type="predicted"/>
<protein>
    <recommendedName>
        <fullName evidence="2">TadE-like domain-containing protein</fullName>
    </recommendedName>
</protein>
<dbReference type="EMBL" id="BMRG01000001">
    <property type="protein sequence ID" value="GGP36124.1"/>
    <property type="molecule type" value="Genomic_DNA"/>
</dbReference>
<accession>A0A918AH94</accession>
<feature type="region of interest" description="Disordered" evidence="1">
    <location>
        <begin position="102"/>
        <end position="126"/>
    </location>
</feature>
<feature type="domain" description="TadE-like" evidence="2">
    <location>
        <begin position="6"/>
        <end position="48"/>
    </location>
</feature>
<comment type="caution">
    <text evidence="3">The sequence shown here is derived from an EMBL/GenBank/DDBJ whole genome shotgun (WGS) entry which is preliminary data.</text>
</comment>
<dbReference type="InterPro" id="IPR049790">
    <property type="entry name" value="Rv3655c/TadE"/>
</dbReference>
<dbReference type="NCBIfam" id="NF041390">
    <property type="entry name" value="TadE_Rv3655c"/>
    <property type="match status" value="1"/>
</dbReference>
<dbReference type="RefSeq" id="WP_306344637.1">
    <property type="nucleotide sequence ID" value="NZ_BMRG01000001.1"/>
</dbReference>
<dbReference type="InterPro" id="IPR012495">
    <property type="entry name" value="TadE-like_dom"/>
</dbReference>
<organism evidence="3 4">
    <name type="scientific">Saccharothrix coeruleofusca</name>
    <dbReference type="NCBI Taxonomy" id="33919"/>
    <lineage>
        <taxon>Bacteria</taxon>
        <taxon>Bacillati</taxon>
        <taxon>Actinomycetota</taxon>
        <taxon>Actinomycetes</taxon>
        <taxon>Pseudonocardiales</taxon>
        <taxon>Pseudonocardiaceae</taxon>
        <taxon>Saccharothrix</taxon>
    </lineage>
</organism>
<keyword evidence="4" id="KW-1185">Reference proteome</keyword>
<gene>
    <name evidence="3" type="ORF">GCM10010185_03950</name>
</gene>
<dbReference type="AlphaFoldDB" id="A0A918AH94"/>